<dbReference type="PROSITE" id="PS51319">
    <property type="entry name" value="TFIIS_N"/>
    <property type="match status" value="1"/>
</dbReference>
<feature type="region of interest" description="Disordered" evidence="4">
    <location>
        <begin position="1550"/>
        <end position="1586"/>
    </location>
</feature>
<dbReference type="GO" id="GO:0003682">
    <property type="term" value="F:chromatin binding"/>
    <property type="evidence" value="ECO:0007669"/>
    <property type="project" value="InterPro"/>
</dbReference>
<dbReference type="PANTHER" id="PTHR46548:SF1">
    <property type="entry name" value="BAH AND TFIIS DOMAIN-CONTAINING PROTEIN-RELATED"/>
    <property type="match status" value="1"/>
</dbReference>
<dbReference type="Pfam" id="PF08711">
    <property type="entry name" value="Med26"/>
    <property type="match status" value="1"/>
</dbReference>
<dbReference type="EMBL" id="JBDFQZ010000013">
    <property type="protein sequence ID" value="KAK9669399.1"/>
    <property type="molecule type" value="Genomic_DNA"/>
</dbReference>
<evidence type="ECO:0000256" key="1">
    <source>
        <dbReference type="ARBA" id="ARBA00004123"/>
    </source>
</evidence>
<dbReference type="SMART" id="SM00509">
    <property type="entry name" value="TFS2N"/>
    <property type="match status" value="1"/>
</dbReference>
<dbReference type="Pfam" id="PF01426">
    <property type="entry name" value="BAH"/>
    <property type="match status" value="1"/>
</dbReference>
<feature type="compositionally biased region" description="Polar residues" evidence="4">
    <location>
        <begin position="454"/>
        <end position="464"/>
    </location>
</feature>
<feature type="region of interest" description="Disordered" evidence="4">
    <location>
        <begin position="1224"/>
        <end position="1260"/>
    </location>
</feature>
<feature type="compositionally biased region" description="Polar residues" evidence="4">
    <location>
        <begin position="1247"/>
        <end position="1256"/>
    </location>
</feature>
<feature type="compositionally biased region" description="Basic and acidic residues" evidence="4">
    <location>
        <begin position="1097"/>
        <end position="1110"/>
    </location>
</feature>
<feature type="region of interest" description="Disordered" evidence="4">
    <location>
        <begin position="710"/>
        <end position="729"/>
    </location>
</feature>
<feature type="compositionally biased region" description="Basic and acidic residues" evidence="4">
    <location>
        <begin position="231"/>
        <end position="250"/>
    </location>
</feature>
<evidence type="ECO:0000259" key="5">
    <source>
        <dbReference type="PROSITE" id="PS51038"/>
    </source>
</evidence>
<dbReference type="SMART" id="SM00439">
    <property type="entry name" value="BAH"/>
    <property type="match status" value="1"/>
</dbReference>
<comment type="subcellular location">
    <subcellularLocation>
        <location evidence="1 3">Nucleus</location>
    </subcellularLocation>
</comment>
<evidence type="ECO:0000256" key="2">
    <source>
        <dbReference type="ARBA" id="ARBA00023242"/>
    </source>
</evidence>
<evidence type="ECO:0000313" key="7">
    <source>
        <dbReference type="EMBL" id="KAK9669400.1"/>
    </source>
</evidence>
<feature type="compositionally biased region" description="Polar residues" evidence="4">
    <location>
        <begin position="417"/>
        <end position="428"/>
    </location>
</feature>
<feature type="compositionally biased region" description="Polar residues" evidence="4">
    <location>
        <begin position="803"/>
        <end position="812"/>
    </location>
</feature>
<feature type="domain" description="BAH" evidence="5">
    <location>
        <begin position="44"/>
        <end position="159"/>
    </location>
</feature>
<accession>A0AAW1GZ95</accession>
<dbReference type="PROSITE" id="PS51038">
    <property type="entry name" value="BAH"/>
    <property type="match status" value="1"/>
</dbReference>
<evidence type="ECO:0000313" key="8">
    <source>
        <dbReference type="Proteomes" id="UP001443914"/>
    </source>
</evidence>
<organism evidence="7 8">
    <name type="scientific">Saponaria officinalis</name>
    <name type="common">Common soapwort</name>
    <name type="synonym">Lychnis saponaria</name>
    <dbReference type="NCBI Taxonomy" id="3572"/>
    <lineage>
        <taxon>Eukaryota</taxon>
        <taxon>Viridiplantae</taxon>
        <taxon>Streptophyta</taxon>
        <taxon>Embryophyta</taxon>
        <taxon>Tracheophyta</taxon>
        <taxon>Spermatophyta</taxon>
        <taxon>Magnoliopsida</taxon>
        <taxon>eudicotyledons</taxon>
        <taxon>Gunneridae</taxon>
        <taxon>Pentapetalae</taxon>
        <taxon>Caryophyllales</taxon>
        <taxon>Caryophyllaceae</taxon>
        <taxon>Caryophylleae</taxon>
        <taxon>Saponaria</taxon>
    </lineage>
</organism>
<feature type="compositionally biased region" description="Basic and acidic residues" evidence="4">
    <location>
        <begin position="1117"/>
        <end position="1126"/>
    </location>
</feature>
<dbReference type="Gene3D" id="1.20.930.10">
    <property type="entry name" value="Conserved domain common to transcription factors TFIIS, elongin A, CRSP70"/>
    <property type="match status" value="1"/>
</dbReference>
<protein>
    <submittedName>
        <fullName evidence="7">Uncharacterized protein</fullName>
    </submittedName>
</protein>
<feature type="compositionally biased region" description="Basic and acidic residues" evidence="4">
    <location>
        <begin position="1606"/>
        <end position="1620"/>
    </location>
</feature>
<feature type="compositionally biased region" description="Polar residues" evidence="4">
    <location>
        <begin position="637"/>
        <end position="646"/>
    </location>
</feature>
<proteinExistence type="predicted"/>
<feature type="compositionally biased region" description="Polar residues" evidence="4">
    <location>
        <begin position="1342"/>
        <end position="1351"/>
    </location>
</feature>
<dbReference type="GO" id="GO:0005634">
    <property type="term" value="C:nucleus"/>
    <property type="evidence" value="ECO:0007669"/>
    <property type="project" value="UniProtKB-SubCell"/>
</dbReference>
<dbReference type="EMBL" id="JBDFQZ010000013">
    <property type="protein sequence ID" value="KAK9669400.1"/>
    <property type="molecule type" value="Genomic_DNA"/>
</dbReference>
<dbReference type="InterPro" id="IPR043151">
    <property type="entry name" value="BAH_sf"/>
</dbReference>
<feature type="region of interest" description="Disordered" evidence="4">
    <location>
        <begin position="635"/>
        <end position="700"/>
    </location>
</feature>
<feature type="region of interest" description="Disordered" evidence="4">
    <location>
        <begin position="417"/>
        <end position="500"/>
    </location>
</feature>
<evidence type="ECO:0000256" key="4">
    <source>
        <dbReference type="SAM" id="MobiDB-lite"/>
    </source>
</evidence>
<sequence>MHGCENRKKIRRMLSCPSSVNTRGVIAAVDNSDAGGGSFVKDVRKINVGDCALFKPPQESPPFIGIIRSLGPDKEKKLQLGVTWLYRPADVQLLKGVAVEAAPNEVFYSFHRDEIPAASLLHPCKVAFLPKGVELPSGVSSFVCRRVYDTTNKRLWWLTDKDYINGRQEEVDQLLHKTQLDMHATVQQQQGGRSPKPVSSPMSTSQLKHSPDSVQNSTTLIPTQSKGKKRERSDQGSEPVKRERSLKADDGDSNVLRSDVWLKSEIAKITEKGGLVDSGSVERLVQLMQPDKLERKRDVTYRALLAGVIAATDKDECLDRFVQLRGLPVLDGWLQEVHKGKVGDSSSPRDHDKSVDDFLLTLLRALDRLPVNLNALQMCNIGKSVNHLRSHRNSDIQRKARSLVDTWKKRVEAEMNINDSRSTSQGVSWTARHRNDVSHGGNRHASASDAAMKNTHSQLSSSKSAPAKSIQGEVVAKSVSASPAPARLPSSPVSTGANMKDGHHKLSVICGSSELPLSAVKDEKSSSSSQSHSNSYCSSDHVKIMGPSVKEEARCSNSGSTSLNRSSGSGSRHRRAANALQGVSASVDHQEVKSSKTSSLTRISVLEKFPQPATSEKPCDVPVADSNNKLIVKISNRGRSPAQNVNGVPLEDPLLKNSRAPSPAAPEKHVQSERSSTEKIDGHLNNEKPGLNTESWHNNNIKGGVTARIEGDASPVAGPDSGRSLTGDEAGKLTDLAKVVSASRTELHSRKSHDSSLSSINALIESCVQYSEATVPMSAGDVVGMNLLASVAAGEISKASPAHSPQRSTSLADESYRDQHVKSESNGDVEDALGEPNRSRAAANVEDQKQNFSSGASVVNDEGPGDRPKTLSKDQLPNGDPCLRSDGKHDESVLPNCVSPPTCAAGSDVADQGLESAPAIKDESNPCTHRSRDVSSCLATEDKIGNCSLKEDNELYSIKGLEAGVGPSVDVDEKNNVKERQETKSVIEKLPTASKVTESLGRIENGAVSSCINNLLPGQFSDLKEDDADVGAGTSIHQGANQKAKLEKDNLPPVKKQEESAVESSSCNQNTNGSETDLGKGDTPAGSASQTNSLSPAHDDKLPSDAKDPKQLACDGKNVRAERRSDGIASSPAVQSSGTDGKIGFDLNECFDVDDSKDEELPSTVNPGCLSSGRLSSHLPSFSVASASAGLPASITVAAAAKGAFVPPEDLLRSKGELGWKGSAATSAFRPAEPRKVSETPFGHGNAHNSDLNNGKQSRRGLEIDLNVADERSMEDMDCQINDFQSSKRHGIETNYVQTAGTSGRNAGGLDLDLNRVDEAPDVGQPLPLSQRFDMPLQPIRMSSSAVSNSDSGRRDFDLNDGPATDEATVDSLSFNQNIRTNIPSQHSVGFRINSSEMGNLNPWYPVGSTYSAIPIPAPLPHRDQPFSIASTGGGPPRMLGVPGGAMPFNPDMYRGSVLSSSPAVPFPGAPYQYPVFPFGSSFPLPSSSVPGGSTAFMDLSSAGRLCIPAVTSHYVGSAPNVPSQYPQPYLVSLSDVGNSVVMDNSRKWGRQGLDLNAGPGAGGPDPEARDETLPIPPRPASTMGSLVGLTEEQSRMYAMAGGILKRKEPEGGWDSDRLSYKQPSWQ</sequence>
<reference evidence="7 8" key="1">
    <citation type="submission" date="2024-03" db="EMBL/GenBank/DDBJ databases">
        <title>WGS assembly of Saponaria officinalis var. Norfolk2.</title>
        <authorList>
            <person name="Jenkins J."/>
            <person name="Shu S."/>
            <person name="Grimwood J."/>
            <person name="Barry K."/>
            <person name="Goodstein D."/>
            <person name="Schmutz J."/>
            <person name="Leebens-Mack J."/>
            <person name="Osbourn A."/>
        </authorList>
    </citation>
    <scope>NUCLEOTIDE SEQUENCE [LARGE SCALE GENOMIC DNA]</scope>
    <source>
        <strain evidence="8">cv. Norfolk2</strain>
        <strain evidence="7">JIC</strain>
        <tissue evidence="7">Leaf</tissue>
    </source>
</reference>
<evidence type="ECO:0000259" key="6">
    <source>
        <dbReference type="PROSITE" id="PS51319"/>
    </source>
</evidence>
<feature type="region of interest" description="Disordered" evidence="4">
    <location>
        <begin position="520"/>
        <end position="577"/>
    </location>
</feature>
<feature type="compositionally biased region" description="Polar residues" evidence="4">
    <location>
        <begin position="200"/>
        <end position="225"/>
    </location>
</feature>
<feature type="compositionally biased region" description="Low complexity" evidence="4">
    <location>
        <begin position="556"/>
        <end position="570"/>
    </location>
</feature>
<gene>
    <name evidence="7" type="ORF">RND81_13G126900</name>
</gene>
<feature type="compositionally biased region" description="Polar residues" evidence="4">
    <location>
        <begin position="1062"/>
        <end position="1075"/>
    </location>
</feature>
<evidence type="ECO:0000256" key="3">
    <source>
        <dbReference type="PROSITE-ProRule" id="PRU00649"/>
    </source>
</evidence>
<feature type="region of interest" description="Disordered" evidence="4">
    <location>
        <begin position="1031"/>
        <end position="1143"/>
    </location>
</feature>
<dbReference type="InterPro" id="IPR035441">
    <property type="entry name" value="TFIIS/LEDGF_dom_sf"/>
</dbReference>
<keyword evidence="8" id="KW-1185">Reference proteome</keyword>
<dbReference type="Gene3D" id="2.30.30.490">
    <property type="match status" value="1"/>
</dbReference>
<dbReference type="PANTHER" id="PTHR46548">
    <property type="entry name" value="BAH AND TFIIS DOMAIN-CONTAINING PROTEIN-RELATED"/>
    <property type="match status" value="1"/>
</dbReference>
<feature type="compositionally biased region" description="Low complexity" evidence="4">
    <location>
        <begin position="526"/>
        <end position="539"/>
    </location>
</feature>
<feature type="compositionally biased region" description="Basic and acidic residues" evidence="4">
    <location>
        <begin position="666"/>
        <end position="686"/>
    </location>
</feature>
<feature type="compositionally biased region" description="Low complexity" evidence="4">
    <location>
        <begin position="474"/>
        <end position="494"/>
    </location>
</feature>
<dbReference type="SUPFAM" id="SSF47676">
    <property type="entry name" value="Conserved domain common to transcription factors TFIIS, elongin A, CRSP70"/>
    <property type="match status" value="1"/>
</dbReference>
<feature type="region of interest" description="Disordered" evidence="4">
    <location>
        <begin position="184"/>
        <end position="251"/>
    </location>
</feature>
<feature type="compositionally biased region" description="Basic and acidic residues" evidence="4">
    <location>
        <begin position="1044"/>
        <end position="1059"/>
    </location>
</feature>
<dbReference type="CDD" id="cd00183">
    <property type="entry name" value="TFIIS_I"/>
    <property type="match status" value="1"/>
</dbReference>
<feature type="region of interest" description="Disordered" evidence="4">
    <location>
        <begin position="1603"/>
        <end position="1627"/>
    </location>
</feature>
<feature type="region of interest" description="Disordered" evidence="4">
    <location>
        <begin position="796"/>
        <end position="887"/>
    </location>
</feature>
<keyword evidence="2 3" id="KW-0539">Nucleus</keyword>
<feature type="compositionally biased region" description="Polar residues" evidence="4">
    <location>
        <begin position="1086"/>
        <end position="1095"/>
    </location>
</feature>
<feature type="compositionally biased region" description="Basic and acidic residues" evidence="4">
    <location>
        <begin position="814"/>
        <end position="825"/>
    </location>
</feature>
<feature type="domain" description="TFIIS N-terminal" evidence="6">
    <location>
        <begin position="328"/>
        <end position="414"/>
    </location>
</feature>
<name>A0AAW1GZ95_SAPOF</name>
<comment type="caution">
    <text evidence="7">The sequence shown here is derived from an EMBL/GenBank/DDBJ whole genome shotgun (WGS) entry which is preliminary data.</text>
</comment>
<feature type="region of interest" description="Disordered" evidence="4">
    <location>
        <begin position="1342"/>
        <end position="1365"/>
    </location>
</feature>
<dbReference type="InterPro" id="IPR001025">
    <property type="entry name" value="BAH_dom"/>
</dbReference>
<dbReference type="Proteomes" id="UP001443914">
    <property type="component" value="Unassembled WGS sequence"/>
</dbReference>
<dbReference type="InterPro" id="IPR017923">
    <property type="entry name" value="TFIIS_N"/>
</dbReference>
<dbReference type="InterPro" id="IPR003617">
    <property type="entry name" value="TFIIS/CRSP70_N_sub"/>
</dbReference>